<dbReference type="CDD" id="cd00320">
    <property type="entry name" value="cpn10"/>
    <property type="match status" value="1"/>
</dbReference>
<dbReference type="SUPFAM" id="SSF50129">
    <property type="entry name" value="GroES-like"/>
    <property type="match status" value="1"/>
</dbReference>
<protein>
    <submittedName>
        <fullName evidence="2">Co-chaperonin GroES</fullName>
    </submittedName>
</protein>
<organism evidence="2">
    <name type="scientific">uncultured virus</name>
    <dbReference type="NCBI Taxonomy" id="340016"/>
    <lineage>
        <taxon>Viruses</taxon>
        <taxon>environmental samples</taxon>
    </lineage>
</organism>
<dbReference type="SMART" id="SM00883">
    <property type="entry name" value="Cpn10"/>
    <property type="match status" value="1"/>
</dbReference>
<dbReference type="InterPro" id="IPR020818">
    <property type="entry name" value="Chaperonin_GroES"/>
</dbReference>
<reference evidence="2" key="1">
    <citation type="submission" date="2016-03" db="EMBL/GenBank/DDBJ databases">
        <title>Novel chaperonins are prevalent in the virioplankton and link to viral biology and ecology.</title>
        <authorList>
            <person name="Marine R.L."/>
            <person name="Nasko D.J."/>
            <person name="Polson S.W."/>
            <person name="Wommack K.E."/>
        </authorList>
    </citation>
    <scope>NUCLEOTIDE SEQUENCE</scope>
</reference>
<evidence type="ECO:0000256" key="1">
    <source>
        <dbReference type="ARBA" id="ARBA00023186"/>
    </source>
</evidence>
<accession>A0A221S3W3</accession>
<gene>
    <name evidence="2" type="primary">groES</name>
</gene>
<sequence>MSDPQPIEPINDWLFVRPLKYDGLIVMPDNAKAMFEQGDVVAAGPLMTGPDGRYVRSTIRAGHRVVFRSLRNDEVIDYGGEALILMKAKDVVGMVNPAAVAS</sequence>
<evidence type="ECO:0000313" key="2">
    <source>
        <dbReference type="EMBL" id="ASN63636.1"/>
    </source>
</evidence>
<proteinExistence type="predicted"/>
<dbReference type="InterPro" id="IPR037124">
    <property type="entry name" value="Chaperonin_GroES_sf"/>
</dbReference>
<dbReference type="PRINTS" id="PR00297">
    <property type="entry name" value="CHAPERONIN10"/>
</dbReference>
<dbReference type="Gene3D" id="2.30.33.40">
    <property type="entry name" value="GroES chaperonin"/>
    <property type="match status" value="1"/>
</dbReference>
<dbReference type="Pfam" id="PF00166">
    <property type="entry name" value="Cpn10"/>
    <property type="match status" value="1"/>
</dbReference>
<dbReference type="GO" id="GO:0044183">
    <property type="term" value="F:protein folding chaperone"/>
    <property type="evidence" value="ECO:0007669"/>
    <property type="project" value="InterPro"/>
</dbReference>
<dbReference type="InterPro" id="IPR011032">
    <property type="entry name" value="GroES-like_sf"/>
</dbReference>
<dbReference type="GO" id="GO:0005524">
    <property type="term" value="F:ATP binding"/>
    <property type="evidence" value="ECO:0007669"/>
    <property type="project" value="InterPro"/>
</dbReference>
<keyword evidence="1" id="KW-0143">Chaperone</keyword>
<name>A0A221S3W3_9VIRU</name>
<dbReference type="EMBL" id="KU971042">
    <property type="protein sequence ID" value="ASN63636.1"/>
    <property type="molecule type" value="Genomic_DNA"/>
</dbReference>